<dbReference type="PANTHER" id="PTHR38445:SF9">
    <property type="entry name" value="HTH-TYPE TRANSCRIPTIONAL REPRESSOR YTRA"/>
    <property type="match status" value="1"/>
</dbReference>
<dbReference type="Gene3D" id="1.10.10.10">
    <property type="entry name" value="Winged helix-like DNA-binding domain superfamily/Winged helix DNA-binding domain"/>
    <property type="match status" value="1"/>
</dbReference>
<keyword evidence="3" id="KW-0804">Transcription</keyword>
<evidence type="ECO:0000313" key="5">
    <source>
        <dbReference type="EMBL" id="UNK44532.1"/>
    </source>
</evidence>
<keyword evidence="6" id="KW-1185">Reference proteome</keyword>
<dbReference type="InterPro" id="IPR000524">
    <property type="entry name" value="Tscrpt_reg_HTH_GntR"/>
</dbReference>
<protein>
    <submittedName>
        <fullName evidence="5">GntR family transcriptional regulator</fullName>
    </submittedName>
</protein>
<dbReference type="InterPro" id="IPR036388">
    <property type="entry name" value="WH-like_DNA-bd_sf"/>
</dbReference>
<dbReference type="CDD" id="cd07377">
    <property type="entry name" value="WHTH_GntR"/>
    <property type="match status" value="1"/>
</dbReference>
<keyword evidence="1" id="KW-0805">Transcription regulation</keyword>
<accession>A0ABY3W366</accession>
<feature type="domain" description="HTH gntR-type" evidence="4">
    <location>
        <begin position="16"/>
        <end position="84"/>
    </location>
</feature>
<evidence type="ECO:0000313" key="6">
    <source>
        <dbReference type="Proteomes" id="UP000829069"/>
    </source>
</evidence>
<dbReference type="SUPFAM" id="SSF46785">
    <property type="entry name" value="Winged helix' DNA-binding domain"/>
    <property type="match status" value="1"/>
</dbReference>
<dbReference type="Proteomes" id="UP000829069">
    <property type="component" value="Chromosome"/>
</dbReference>
<sequence length="127" mass="13420">MEASGFDWRMNRDSAVPLFEQLRLRIIEAADAGELPVGTKLPPVRRLADHLGVVPNTVARAYRELETAGRVETHGRAGTVVSAGAGKARQQLGDAAEAFALAVHGQGIGTKEALAAAKAAMERHGIK</sequence>
<gene>
    <name evidence="5" type="ORF">MNQ99_11040</name>
</gene>
<evidence type="ECO:0000256" key="2">
    <source>
        <dbReference type="ARBA" id="ARBA00023125"/>
    </source>
</evidence>
<dbReference type="PANTHER" id="PTHR38445">
    <property type="entry name" value="HTH-TYPE TRANSCRIPTIONAL REPRESSOR YTRA"/>
    <property type="match status" value="1"/>
</dbReference>
<dbReference type="RefSeq" id="WP_127514569.1">
    <property type="nucleotide sequence ID" value="NZ_CP093326.1"/>
</dbReference>
<evidence type="ECO:0000256" key="3">
    <source>
        <dbReference type="ARBA" id="ARBA00023163"/>
    </source>
</evidence>
<evidence type="ECO:0000256" key="1">
    <source>
        <dbReference type="ARBA" id="ARBA00023015"/>
    </source>
</evidence>
<reference evidence="5 6" key="1">
    <citation type="submission" date="2022-03" db="EMBL/GenBank/DDBJ databases">
        <title>Isotopic signatures of nitrous oxide derived from detoxification processes.</title>
        <authorList>
            <person name="Behrendt U."/>
            <person name="Buchen C."/>
            <person name="Well R."/>
            <person name="Ulrich A."/>
            <person name="Rohe L."/>
            <person name="Kolb S."/>
            <person name="Schloter M."/>
            <person name="Horn M.A."/>
            <person name="Augustin J."/>
        </authorList>
    </citation>
    <scope>NUCLEOTIDE SEQUENCE [LARGE SCALE GENOMIC DNA]</scope>
    <source>
        <strain evidence="5 6">S4-C24</strain>
    </source>
</reference>
<dbReference type="Pfam" id="PF00392">
    <property type="entry name" value="GntR"/>
    <property type="match status" value="1"/>
</dbReference>
<proteinExistence type="predicted"/>
<evidence type="ECO:0000259" key="4">
    <source>
        <dbReference type="PROSITE" id="PS50949"/>
    </source>
</evidence>
<dbReference type="PROSITE" id="PS50949">
    <property type="entry name" value="HTH_GNTR"/>
    <property type="match status" value="1"/>
</dbReference>
<name>A0ABY3W366_9MICC</name>
<dbReference type="EMBL" id="CP093326">
    <property type="protein sequence ID" value="UNK44532.1"/>
    <property type="molecule type" value="Genomic_DNA"/>
</dbReference>
<dbReference type="SMART" id="SM00345">
    <property type="entry name" value="HTH_GNTR"/>
    <property type="match status" value="1"/>
</dbReference>
<keyword evidence="2" id="KW-0238">DNA-binding</keyword>
<dbReference type="InterPro" id="IPR036390">
    <property type="entry name" value="WH_DNA-bd_sf"/>
</dbReference>
<organism evidence="5 6">
    <name type="scientific">Arthrobacter sulfonylureivorans</name>
    <dbReference type="NCBI Taxonomy" id="2486855"/>
    <lineage>
        <taxon>Bacteria</taxon>
        <taxon>Bacillati</taxon>
        <taxon>Actinomycetota</taxon>
        <taxon>Actinomycetes</taxon>
        <taxon>Micrococcales</taxon>
        <taxon>Micrococcaceae</taxon>
        <taxon>Arthrobacter</taxon>
    </lineage>
</organism>